<feature type="region of interest" description="Disordered" evidence="1">
    <location>
        <begin position="28"/>
        <end position="61"/>
    </location>
</feature>
<dbReference type="EMBL" id="ASRX01000018">
    <property type="protein sequence ID" value="EYF06087.1"/>
    <property type="molecule type" value="Genomic_DNA"/>
</dbReference>
<proteinExistence type="predicted"/>
<dbReference type="PROSITE" id="PS51257">
    <property type="entry name" value="PROKAR_LIPOPROTEIN"/>
    <property type="match status" value="1"/>
</dbReference>
<dbReference type="OrthoDB" id="5502749at2"/>
<feature type="chain" id="PRO_5001500134" description="Lipoprotein" evidence="2">
    <location>
        <begin position="22"/>
        <end position="489"/>
    </location>
</feature>
<dbReference type="STRING" id="1192034.CAP_2277"/>
<gene>
    <name evidence="3" type="ORF">CAP_2277</name>
</gene>
<comment type="caution">
    <text evidence="3">The sequence shown here is derived from an EMBL/GenBank/DDBJ whole genome shotgun (WGS) entry which is preliminary data.</text>
</comment>
<feature type="compositionally biased region" description="Low complexity" evidence="1">
    <location>
        <begin position="38"/>
        <end position="58"/>
    </location>
</feature>
<dbReference type="Proteomes" id="UP000019678">
    <property type="component" value="Unassembled WGS sequence"/>
</dbReference>
<keyword evidence="4" id="KW-1185">Reference proteome</keyword>
<evidence type="ECO:0008006" key="5">
    <source>
        <dbReference type="Google" id="ProtNLM"/>
    </source>
</evidence>
<evidence type="ECO:0000256" key="2">
    <source>
        <dbReference type="SAM" id="SignalP"/>
    </source>
</evidence>
<protein>
    <recommendedName>
        <fullName evidence="5">Lipoprotein</fullName>
    </recommendedName>
</protein>
<reference evidence="3 4" key="1">
    <citation type="submission" date="2013-05" db="EMBL/GenBank/DDBJ databases">
        <title>Genome assembly of Chondromyces apiculatus DSM 436.</title>
        <authorList>
            <person name="Sharma G."/>
            <person name="Khatri I."/>
            <person name="Kaur C."/>
            <person name="Mayilraj S."/>
            <person name="Subramanian S."/>
        </authorList>
    </citation>
    <scope>NUCLEOTIDE SEQUENCE [LARGE SCALE GENOMIC DNA]</scope>
    <source>
        <strain evidence="3 4">DSM 436</strain>
    </source>
</reference>
<evidence type="ECO:0000313" key="4">
    <source>
        <dbReference type="Proteomes" id="UP000019678"/>
    </source>
</evidence>
<dbReference type="AlphaFoldDB" id="A0A017TB25"/>
<organism evidence="3 4">
    <name type="scientific">Chondromyces apiculatus DSM 436</name>
    <dbReference type="NCBI Taxonomy" id="1192034"/>
    <lineage>
        <taxon>Bacteria</taxon>
        <taxon>Pseudomonadati</taxon>
        <taxon>Myxococcota</taxon>
        <taxon>Polyangia</taxon>
        <taxon>Polyangiales</taxon>
        <taxon>Polyangiaceae</taxon>
        <taxon>Chondromyces</taxon>
    </lineage>
</organism>
<sequence length="489" mass="52994">MRSRCLAWLLPLCMIVVGASACSRKNEQAEVTPQKETPAVAEAPSSAPSGAPSAGRAVDPTPATKAIPTLVLERFSPEGVSLSNVYPIEGALAVVDGLRVGRLVGEKVEWFATLPEMNQWLGGSSIRDVLGAWPDAVDVLYTSNNGRALQPSYFPLTGKGVQHTLAPGGGNADVLGVVRLGKTTLLGGWTHFAGFEIKAVRGPGVSFKLQTGAEAGCKEGELENFARSEEPIAVMPVAFGSTPQGTVMTLGTLCDKRGPVAEVWDKPGKSRLVDLGPWVKEMSYRPQILQGTGDELWIHTDSITPIVHYLNGTFSALPKLDKPMKNVFVSQQRQLHVNDGHTIHRHEDGTWVPVAHLAWPPEFWSIDLHEGTFWVSAGGLHRLREGKGVAFEEGCATPFVFLYDVSSKNPADFTFPTTRKALATFPSVSELRLVEFQENGRRLGVTVPSKEQGEALIAHVEATMKDEAPRLLCYEPQKPRVIELAPKSK</sequence>
<evidence type="ECO:0000313" key="3">
    <source>
        <dbReference type="EMBL" id="EYF06087.1"/>
    </source>
</evidence>
<keyword evidence="2" id="KW-0732">Signal</keyword>
<name>A0A017TB25_9BACT</name>
<evidence type="ECO:0000256" key="1">
    <source>
        <dbReference type="SAM" id="MobiDB-lite"/>
    </source>
</evidence>
<feature type="signal peptide" evidence="2">
    <location>
        <begin position="1"/>
        <end position="21"/>
    </location>
</feature>
<accession>A0A017TB25</accession>